<dbReference type="PROSITE" id="PS00018">
    <property type="entry name" value="EF_HAND_1"/>
    <property type="match status" value="2"/>
</dbReference>
<dbReference type="InterPro" id="IPR018247">
    <property type="entry name" value="EF_Hand_1_Ca_BS"/>
</dbReference>
<dbReference type="AlphaFoldDB" id="A0A9W5T8G3"/>
<evidence type="ECO:0000256" key="1">
    <source>
        <dbReference type="ARBA" id="ARBA00022837"/>
    </source>
</evidence>
<keyword evidence="1" id="KW-0106">Calcium</keyword>
<evidence type="ECO:0000313" key="4">
    <source>
        <dbReference type="Proteomes" id="UP001057455"/>
    </source>
</evidence>
<name>A0A9W5T8G3_BABOV</name>
<dbReference type="OrthoDB" id="364450at2759"/>
<keyword evidence="2" id="KW-0472">Membrane</keyword>
<reference evidence="3" key="1">
    <citation type="submission" date="2019-12" db="EMBL/GenBank/DDBJ databases">
        <title>Genome sequence of Babesia ovis.</title>
        <authorList>
            <person name="Yamagishi J."/>
            <person name="Sevinc F."/>
            <person name="Xuan X."/>
        </authorList>
    </citation>
    <scope>NUCLEOTIDE SEQUENCE</scope>
    <source>
        <strain evidence="3">Selcuk</strain>
    </source>
</reference>
<evidence type="ECO:0000256" key="2">
    <source>
        <dbReference type="SAM" id="Phobius"/>
    </source>
</evidence>
<feature type="transmembrane region" description="Helical" evidence="2">
    <location>
        <begin position="12"/>
        <end position="33"/>
    </location>
</feature>
<keyword evidence="2" id="KW-1133">Transmembrane helix</keyword>
<keyword evidence="2" id="KW-0812">Transmembrane</keyword>
<protein>
    <submittedName>
        <fullName evidence="3">Guanylyl cyclase-activating 1-like, putative</fullName>
    </submittedName>
</protein>
<dbReference type="Gene3D" id="1.10.238.10">
    <property type="entry name" value="EF-hand"/>
    <property type="match status" value="1"/>
</dbReference>
<dbReference type="Proteomes" id="UP001057455">
    <property type="component" value="Unassembled WGS sequence"/>
</dbReference>
<keyword evidence="4" id="KW-1185">Reference proteome</keyword>
<dbReference type="InterPro" id="IPR011992">
    <property type="entry name" value="EF-hand-dom_pair"/>
</dbReference>
<organism evidence="3 4">
    <name type="scientific">Babesia ovis</name>
    <dbReference type="NCBI Taxonomy" id="5869"/>
    <lineage>
        <taxon>Eukaryota</taxon>
        <taxon>Sar</taxon>
        <taxon>Alveolata</taxon>
        <taxon>Apicomplexa</taxon>
        <taxon>Aconoidasida</taxon>
        <taxon>Piroplasmida</taxon>
        <taxon>Babesiidae</taxon>
        <taxon>Babesia</taxon>
    </lineage>
</organism>
<accession>A0A9W5T8G3</accession>
<proteinExistence type="predicted"/>
<comment type="caution">
    <text evidence="3">The sequence shown here is derived from an EMBL/GenBank/DDBJ whole genome shotgun (WGS) entry which is preliminary data.</text>
</comment>
<gene>
    <name evidence="3" type="ORF">BaOVIS_004810</name>
</gene>
<dbReference type="SUPFAM" id="SSF47473">
    <property type="entry name" value="EF-hand"/>
    <property type="match status" value="1"/>
</dbReference>
<evidence type="ECO:0000313" key="3">
    <source>
        <dbReference type="EMBL" id="GFE53077.1"/>
    </source>
</evidence>
<sequence length="533" mass="60548">MELDVRYSFKKVITCLYVFPISYIAVLLLSWLGSFNGSTISQRIRTELCNTFAPNDWVNSVWRCREVDDAGLENFDGLAFFPNAERHSALLVKTTKTNDGTKVEEVPELLHSTQELIRLCNNWAPARKEAGSPLASIAILDELCPMVEALVSRSLGNTTNVWATVYSLLANLNNKLGFDIAHVVSRFDLLEPRNVVDLNLKELMWPLVEYMRPYKRTDMTSEMIVTSDKLLKMQSSLTYVTEMAIPPYFAPDDGGSRDTVFRLFTTFPEAAAMFAFAVQHELVGYPVLHTHNTTDSFARLAVFIATMQIRVTSTFDKTDGFSKIASEEGMDWQLEGTLDQFWDTFAEDERSRKYLMNLFMRAGYTLVDPNFHHVMAYNVDLAGKITAHIFANHGAYGPTPLSRTRLGQTIVFHILQMCKFAMVDQDKNGQLSLYEYAKSVIKDSDPEQIKQQVQELLEKQGTMLQYDVDLINGRAKVFKREQRKALEAINGGYNEVLDTFMILDLDGSGDLSLDEFIQHSYTTDPLIQIYMDS</sequence>
<dbReference type="EMBL" id="BLIY01000003">
    <property type="protein sequence ID" value="GFE53077.1"/>
    <property type="molecule type" value="Genomic_DNA"/>
</dbReference>